<organism evidence="2 3">
    <name type="scientific">Tribonema minus</name>
    <dbReference type="NCBI Taxonomy" id="303371"/>
    <lineage>
        <taxon>Eukaryota</taxon>
        <taxon>Sar</taxon>
        <taxon>Stramenopiles</taxon>
        <taxon>Ochrophyta</taxon>
        <taxon>PX clade</taxon>
        <taxon>Xanthophyceae</taxon>
        <taxon>Tribonematales</taxon>
        <taxon>Tribonemataceae</taxon>
        <taxon>Tribonema</taxon>
    </lineage>
</organism>
<evidence type="ECO:0000259" key="1">
    <source>
        <dbReference type="PROSITE" id="PS50829"/>
    </source>
</evidence>
<feature type="non-terminal residue" evidence="2">
    <location>
        <position position="67"/>
    </location>
</feature>
<dbReference type="Pfam" id="PF02213">
    <property type="entry name" value="GYF"/>
    <property type="match status" value="1"/>
</dbReference>
<dbReference type="OrthoDB" id="48509at2759"/>
<evidence type="ECO:0000313" key="2">
    <source>
        <dbReference type="EMBL" id="KAG5192633.1"/>
    </source>
</evidence>
<feature type="domain" description="GYF" evidence="1">
    <location>
        <begin position="8"/>
        <end position="56"/>
    </location>
</feature>
<accession>A0A835ZPQ7</accession>
<dbReference type="PROSITE" id="PS50829">
    <property type="entry name" value="GYF"/>
    <property type="match status" value="1"/>
</dbReference>
<comment type="caution">
    <text evidence="2">The sequence shown here is derived from an EMBL/GenBank/DDBJ whole genome shotgun (WGS) entry which is preliminary data.</text>
</comment>
<dbReference type="Gene3D" id="3.30.1490.40">
    <property type="match status" value="1"/>
</dbReference>
<keyword evidence="3" id="KW-1185">Reference proteome</keyword>
<reference evidence="2" key="1">
    <citation type="submission" date="2021-02" db="EMBL/GenBank/DDBJ databases">
        <title>First Annotated Genome of the Yellow-green Alga Tribonema minus.</title>
        <authorList>
            <person name="Mahan K.M."/>
        </authorList>
    </citation>
    <scope>NUCLEOTIDE SEQUENCE</scope>
    <source>
        <strain evidence="2">UTEX B ZZ1240</strain>
    </source>
</reference>
<gene>
    <name evidence="2" type="ORF">JKP88DRAFT_173119</name>
</gene>
<dbReference type="Proteomes" id="UP000664859">
    <property type="component" value="Unassembled WGS sequence"/>
</dbReference>
<protein>
    <recommendedName>
        <fullName evidence="1">GYF domain-containing protein</fullName>
    </recommendedName>
</protein>
<evidence type="ECO:0000313" key="3">
    <source>
        <dbReference type="Proteomes" id="UP000664859"/>
    </source>
</evidence>
<dbReference type="EMBL" id="JAFCMP010000003">
    <property type="protein sequence ID" value="KAG5192633.1"/>
    <property type="molecule type" value="Genomic_DNA"/>
</dbReference>
<dbReference type="SMART" id="SM00444">
    <property type="entry name" value="GYF"/>
    <property type="match status" value="1"/>
</dbReference>
<dbReference type="SUPFAM" id="SSF55277">
    <property type="entry name" value="GYF domain"/>
    <property type="match status" value="1"/>
</dbReference>
<sequence length="67" mass="7686">MVQAGVTLEPWYYLDPQGNRQGPFSSHDMREWFEAGYFVEGLPLAQGIDRQFRAMSQLFPDASQAFV</sequence>
<name>A0A835ZPQ7_9STRA</name>
<dbReference type="AlphaFoldDB" id="A0A835ZPQ7"/>
<dbReference type="InterPro" id="IPR003169">
    <property type="entry name" value="GYF"/>
</dbReference>
<proteinExistence type="predicted"/>
<dbReference type="InterPro" id="IPR035445">
    <property type="entry name" value="GYF-like_dom_sf"/>
</dbReference>